<keyword evidence="1" id="KW-1133">Transmembrane helix</keyword>
<accession>A0A1I3VAJ0</accession>
<sequence>MRGLYILGRNNFLRFQSNASGNVAIMVAVLFIPLVIAVAGTVDIAHFASIENRLRAATESAALAAASLRSSSDLEKTSKEYVKSNLPDTDLWRTVDIQVPAPEVTTNSRTITVNASIALPTSFLKIIGIDKLTAHASSVATQTKSDAEIALVLDISSSMDRSGKIDKLIPAAKDFVDAIFDDELFQEASVSLIPFGGTVNVGSELFEKWVINEREQKKDPSRYDYYVGSRIPFGKFRFTDGGNCIEYRPEDASEDLIPLESRPQLPDFWKWNDGNPWCPPDSTAMLLNSSNPTKIKNRIDDMELSDGTGMDIGAIWGLKALSPKWRGQLGGDNSDRPANFNDAKTLKFMILMTDGDITAQYRPIDYSKGDTKGSRNQQTMLSKGWTSTSPNTNSAYGYFKRVCNDLRTNGVTVFTIGFKIPANGNAEEMLQYCATNIGNYYLVDNLDIGSAFDSIHRAISQLRIKG</sequence>
<gene>
    <name evidence="3" type="ORF">SAMN04488518_101274</name>
</gene>
<dbReference type="EMBL" id="FOSK01000001">
    <property type="protein sequence ID" value="SFJ92019.1"/>
    <property type="molecule type" value="Genomic_DNA"/>
</dbReference>
<protein>
    <submittedName>
        <fullName evidence="3">Flp pilus assembly protein TadG</fullName>
    </submittedName>
</protein>
<feature type="domain" description="Putative Flp pilus-assembly TadG-like N-terminal" evidence="2">
    <location>
        <begin position="21"/>
        <end position="67"/>
    </location>
</feature>
<keyword evidence="1" id="KW-0472">Membrane</keyword>
<dbReference type="Pfam" id="PF13400">
    <property type="entry name" value="Tad"/>
    <property type="match status" value="1"/>
</dbReference>
<feature type="transmembrane region" description="Helical" evidence="1">
    <location>
        <begin position="21"/>
        <end position="42"/>
    </location>
</feature>
<dbReference type="Proteomes" id="UP000199598">
    <property type="component" value="Unassembled WGS sequence"/>
</dbReference>
<name>A0A1I3VAJ0_9HYPH</name>
<dbReference type="InterPro" id="IPR036465">
    <property type="entry name" value="vWFA_dom_sf"/>
</dbReference>
<evidence type="ECO:0000313" key="4">
    <source>
        <dbReference type="Proteomes" id="UP000199598"/>
    </source>
</evidence>
<dbReference type="InterPro" id="IPR028087">
    <property type="entry name" value="Tad_N"/>
</dbReference>
<dbReference type="RefSeq" id="WP_159437942.1">
    <property type="nucleotide sequence ID" value="NZ_FOSK01000001.1"/>
</dbReference>
<keyword evidence="4" id="KW-1185">Reference proteome</keyword>
<organism evidence="3 4">
    <name type="scientific">Pseudovibrio ascidiaceicola</name>
    <dbReference type="NCBI Taxonomy" id="285279"/>
    <lineage>
        <taxon>Bacteria</taxon>
        <taxon>Pseudomonadati</taxon>
        <taxon>Pseudomonadota</taxon>
        <taxon>Alphaproteobacteria</taxon>
        <taxon>Hyphomicrobiales</taxon>
        <taxon>Stappiaceae</taxon>
        <taxon>Pseudovibrio</taxon>
    </lineage>
</organism>
<dbReference type="SUPFAM" id="SSF53300">
    <property type="entry name" value="vWA-like"/>
    <property type="match status" value="1"/>
</dbReference>
<comment type="caution">
    <text evidence="3">The sequence shown here is derived from an EMBL/GenBank/DDBJ whole genome shotgun (WGS) entry which is preliminary data.</text>
</comment>
<dbReference type="Gene3D" id="3.40.50.410">
    <property type="entry name" value="von Willebrand factor, type A domain"/>
    <property type="match status" value="1"/>
</dbReference>
<proteinExistence type="predicted"/>
<evidence type="ECO:0000259" key="2">
    <source>
        <dbReference type="Pfam" id="PF13400"/>
    </source>
</evidence>
<evidence type="ECO:0000313" key="3">
    <source>
        <dbReference type="EMBL" id="SFJ92019.1"/>
    </source>
</evidence>
<keyword evidence="1" id="KW-0812">Transmembrane</keyword>
<reference evidence="3 4" key="1">
    <citation type="submission" date="2016-10" db="EMBL/GenBank/DDBJ databases">
        <authorList>
            <person name="Varghese N."/>
            <person name="Submissions S."/>
        </authorList>
    </citation>
    <scope>NUCLEOTIDE SEQUENCE [LARGE SCALE GENOMIC DNA]</scope>
    <source>
        <strain evidence="3 4">DSM 16392</strain>
    </source>
</reference>
<dbReference type="CDD" id="cd00198">
    <property type="entry name" value="vWFA"/>
    <property type="match status" value="1"/>
</dbReference>
<evidence type="ECO:0000256" key="1">
    <source>
        <dbReference type="SAM" id="Phobius"/>
    </source>
</evidence>